<keyword evidence="2" id="KW-1185">Reference proteome</keyword>
<dbReference type="Proteomes" id="UP000008062">
    <property type="component" value="Chromosome 14"/>
</dbReference>
<dbReference type="RefSeq" id="XP_003847395.1">
    <property type="nucleotide sequence ID" value="XM_003847347.1"/>
</dbReference>
<dbReference type="STRING" id="336722.F9XQJ2"/>
<protein>
    <submittedName>
        <fullName evidence="1">Uncharacterized protein</fullName>
    </submittedName>
</protein>
<dbReference type="OrthoDB" id="5222339at2759"/>
<dbReference type="AlphaFoldDB" id="F9XQJ2"/>
<dbReference type="GeneID" id="13400346"/>
<dbReference type="EMBL" id="CM001209">
    <property type="protein sequence ID" value="EGP82371.1"/>
    <property type="molecule type" value="Genomic_DNA"/>
</dbReference>
<evidence type="ECO:0000313" key="2">
    <source>
        <dbReference type="Proteomes" id="UP000008062"/>
    </source>
</evidence>
<dbReference type="HOGENOM" id="CLU_1225615_0_0_1"/>
<accession>F9XQJ2</accession>
<dbReference type="InParanoid" id="F9XQJ2"/>
<dbReference type="KEGG" id="ztr:MYCGRDRAFT_97538"/>
<organism evidence="1 2">
    <name type="scientific">Zymoseptoria tritici (strain CBS 115943 / IPO323)</name>
    <name type="common">Speckled leaf blotch fungus</name>
    <name type="synonym">Septoria tritici</name>
    <dbReference type="NCBI Taxonomy" id="336722"/>
    <lineage>
        <taxon>Eukaryota</taxon>
        <taxon>Fungi</taxon>
        <taxon>Dikarya</taxon>
        <taxon>Ascomycota</taxon>
        <taxon>Pezizomycotina</taxon>
        <taxon>Dothideomycetes</taxon>
        <taxon>Dothideomycetidae</taxon>
        <taxon>Mycosphaerellales</taxon>
        <taxon>Mycosphaerellaceae</taxon>
        <taxon>Zymoseptoria</taxon>
    </lineage>
</organism>
<dbReference type="VEuPathDB" id="FungiDB:ZTRI_14.7"/>
<name>F9XQJ2_ZYMTI</name>
<evidence type="ECO:0000313" key="1">
    <source>
        <dbReference type="EMBL" id="EGP82371.1"/>
    </source>
</evidence>
<proteinExistence type="predicted"/>
<reference evidence="1 2" key="1">
    <citation type="journal article" date="2011" name="PLoS Genet.">
        <title>Finished genome of the fungal wheat pathogen Mycosphaerella graminicola reveals dispensome structure, chromosome plasticity, and stealth pathogenesis.</title>
        <authorList>
            <person name="Goodwin S.B."/>
            <person name="Ben M'barek S."/>
            <person name="Dhillon B."/>
            <person name="Wittenberg A.H.J."/>
            <person name="Crane C.F."/>
            <person name="Hane J.K."/>
            <person name="Foster A.J."/>
            <person name="Van der Lee T.A.J."/>
            <person name="Grimwood J."/>
            <person name="Aerts A."/>
            <person name="Antoniw J."/>
            <person name="Bailey A."/>
            <person name="Bluhm B."/>
            <person name="Bowler J."/>
            <person name="Bristow J."/>
            <person name="van der Burgt A."/>
            <person name="Canto-Canche B."/>
            <person name="Churchill A.C.L."/>
            <person name="Conde-Ferraez L."/>
            <person name="Cools H.J."/>
            <person name="Coutinho P.M."/>
            <person name="Csukai M."/>
            <person name="Dehal P."/>
            <person name="De Wit P."/>
            <person name="Donzelli B."/>
            <person name="van de Geest H.C."/>
            <person name="van Ham R.C.H.J."/>
            <person name="Hammond-Kosack K.E."/>
            <person name="Henrissat B."/>
            <person name="Kilian A."/>
            <person name="Kobayashi A.K."/>
            <person name="Koopmann E."/>
            <person name="Kourmpetis Y."/>
            <person name="Kuzniar A."/>
            <person name="Lindquist E."/>
            <person name="Lombard V."/>
            <person name="Maliepaard C."/>
            <person name="Martins N."/>
            <person name="Mehrabi R."/>
            <person name="Nap J.P.H."/>
            <person name="Ponomarenko A."/>
            <person name="Rudd J.J."/>
            <person name="Salamov A."/>
            <person name="Schmutz J."/>
            <person name="Schouten H.J."/>
            <person name="Shapiro H."/>
            <person name="Stergiopoulos I."/>
            <person name="Torriani S.F.F."/>
            <person name="Tu H."/>
            <person name="de Vries R.P."/>
            <person name="Waalwijk C."/>
            <person name="Ware S.B."/>
            <person name="Wiebenga A."/>
            <person name="Zwiers L.-H."/>
            <person name="Oliver R.P."/>
            <person name="Grigoriev I.V."/>
            <person name="Kema G.H.J."/>
        </authorList>
    </citation>
    <scope>NUCLEOTIDE SEQUENCE [LARGE SCALE GENOMIC DNA]</scope>
    <source>
        <strain evidence="2">CBS 115943 / IPO323</strain>
    </source>
</reference>
<gene>
    <name evidence="1" type="ORF">MYCGRDRAFT_97538</name>
</gene>
<sequence>MAMIMTVGMIGESGRSAGAWQLGRRGSTREPKYAFRALDEGNWTVDFELANPYTPPPLRLQTLRLEDNSGIYASNFHVAYQEKGLTPRFAYREPGSGASIITLSVDGQKLRILERGELNQHSPWGVSRALCSFESLLDKTTEISTASATNDRTSHTESGTNPSTGPHFCATCFLGSPITPFGSTSIGFENKKDAKKAAFCGRVATDRLEDPATGQSWAARQIRAAR</sequence>